<dbReference type="OrthoDB" id="3034945at2"/>
<sequence length="132" mass="15405">MIYKYAILRGIFGVAIFIDVEEIINPEIIEGDLQIIEGIYLRINGSLPFLSQRDIEKYIKRSILELSEVINQRLHGSPVCFYIKSVETNPVHFQEEGLYCAMRGWLAQNYDLKLEPVGVEYSKEEKRFIFDI</sequence>
<evidence type="ECO:0000313" key="2">
    <source>
        <dbReference type="Proteomes" id="UP000468388"/>
    </source>
</evidence>
<dbReference type="RefSeq" id="WP_157301736.1">
    <property type="nucleotide sequence ID" value="NZ_BAAAZB010000004.1"/>
</dbReference>
<protein>
    <submittedName>
        <fullName evidence="1">Uncharacterized protein</fullName>
    </submittedName>
</protein>
<proteinExistence type="predicted"/>
<organism evidence="1 2">
    <name type="scientific">Chitinophaga oryziterrae</name>
    <dbReference type="NCBI Taxonomy" id="1031224"/>
    <lineage>
        <taxon>Bacteria</taxon>
        <taxon>Pseudomonadati</taxon>
        <taxon>Bacteroidota</taxon>
        <taxon>Chitinophagia</taxon>
        <taxon>Chitinophagales</taxon>
        <taxon>Chitinophagaceae</taxon>
        <taxon>Chitinophaga</taxon>
    </lineage>
</organism>
<reference evidence="1 2" key="1">
    <citation type="submission" date="2019-12" db="EMBL/GenBank/DDBJ databases">
        <title>The draft genomic sequence of strain Chitinophaga oryziterrae JCM 16595.</title>
        <authorList>
            <person name="Zhang X."/>
        </authorList>
    </citation>
    <scope>NUCLEOTIDE SEQUENCE [LARGE SCALE GENOMIC DNA]</scope>
    <source>
        <strain evidence="1 2">JCM 16595</strain>
    </source>
</reference>
<keyword evidence="2" id="KW-1185">Reference proteome</keyword>
<dbReference type="AlphaFoldDB" id="A0A6N8JFM4"/>
<gene>
    <name evidence="1" type="ORF">GO495_21205</name>
</gene>
<accession>A0A6N8JFM4</accession>
<evidence type="ECO:0000313" key="1">
    <source>
        <dbReference type="EMBL" id="MVT43129.1"/>
    </source>
</evidence>
<dbReference type="EMBL" id="WRXO01000006">
    <property type="protein sequence ID" value="MVT43129.1"/>
    <property type="molecule type" value="Genomic_DNA"/>
</dbReference>
<name>A0A6N8JFM4_9BACT</name>
<comment type="caution">
    <text evidence="1">The sequence shown here is derived from an EMBL/GenBank/DDBJ whole genome shotgun (WGS) entry which is preliminary data.</text>
</comment>
<dbReference type="Proteomes" id="UP000468388">
    <property type="component" value="Unassembled WGS sequence"/>
</dbReference>